<keyword evidence="3" id="KW-0547">Nucleotide-binding</keyword>
<feature type="domain" description="Protein kinase" evidence="6">
    <location>
        <begin position="86"/>
        <end position="387"/>
    </location>
</feature>
<dbReference type="InterPro" id="IPR008266">
    <property type="entry name" value="Tyr_kinase_AS"/>
</dbReference>
<dbReference type="Gene3D" id="1.10.510.10">
    <property type="entry name" value="Transferase(Phosphotransferase) domain 1"/>
    <property type="match status" value="1"/>
</dbReference>
<dbReference type="GO" id="GO:0005524">
    <property type="term" value="F:ATP binding"/>
    <property type="evidence" value="ECO:0007669"/>
    <property type="project" value="UniProtKB-KW"/>
</dbReference>
<evidence type="ECO:0000256" key="5">
    <source>
        <dbReference type="ARBA" id="ARBA00022840"/>
    </source>
</evidence>
<dbReference type="InterPro" id="IPR011009">
    <property type="entry name" value="Kinase-like_dom_sf"/>
</dbReference>
<organism evidence="7 8">
    <name type="scientific">Fistulifera solaris</name>
    <name type="common">Oleaginous diatom</name>
    <dbReference type="NCBI Taxonomy" id="1519565"/>
    <lineage>
        <taxon>Eukaryota</taxon>
        <taxon>Sar</taxon>
        <taxon>Stramenopiles</taxon>
        <taxon>Ochrophyta</taxon>
        <taxon>Bacillariophyta</taxon>
        <taxon>Bacillariophyceae</taxon>
        <taxon>Bacillariophycidae</taxon>
        <taxon>Naviculales</taxon>
        <taxon>Naviculaceae</taxon>
        <taxon>Fistulifera</taxon>
    </lineage>
</organism>
<evidence type="ECO:0000256" key="3">
    <source>
        <dbReference type="ARBA" id="ARBA00022741"/>
    </source>
</evidence>
<dbReference type="GO" id="GO:0005634">
    <property type="term" value="C:nucleus"/>
    <property type="evidence" value="ECO:0007669"/>
    <property type="project" value="TreeGrafter"/>
</dbReference>
<dbReference type="PANTHER" id="PTHR24345">
    <property type="entry name" value="SERINE/THREONINE-PROTEIN KINASE PLK"/>
    <property type="match status" value="1"/>
</dbReference>
<dbReference type="InParanoid" id="A0A1Z5JMB3"/>
<proteinExistence type="predicted"/>
<sequence>MDLYYNNVRTLSEEELQQAFLQNASVSYSILEMHPPSKPMKFEPACVGEAERVDAQVLNPHTGEILHVSNIVYEKRHDGLPPQRAYGVGRKLMEAIYGCIRICTIFEIRNDMQVPFAVTEMKAAVKVLSWEKIRSLNHAENPINEVAALQHVSQNPHENVMSALDILQDEEYLLIFMPYYSSGSLYDFVSRAGHFPERVARYWFTQILEGLSHLQRLGICHRDLSLENICIDDYTNSAIIDLGMCLRIPYINESSGGDVDVTAGTLRRLMTAAGTCGKIWYMSPEIIRNDDMFDGFAVDLWGAAIILFIMLTGRPPWPFASRQAAEFRVVAIDPVPDYPNENYGIGRLLREMGKEISQQASDLLQRMLRNNPRERLSLLEILQHPWLQEESEHEPMADPDDEWRR</sequence>
<keyword evidence="2" id="KW-0808">Transferase</keyword>
<dbReference type="AlphaFoldDB" id="A0A1Z5JMB3"/>
<dbReference type="GO" id="GO:0004674">
    <property type="term" value="F:protein serine/threonine kinase activity"/>
    <property type="evidence" value="ECO:0007669"/>
    <property type="project" value="UniProtKB-KW"/>
</dbReference>
<name>A0A1Z5JMB3_FISSO</name>
<evidence type="ECO:0000313" key="8">
    <source>
        <dbReference type="Proteomes" id="UP000198406"/>
    </source>
</evidence>
<dbReference type="PROSITE" id="PS50011">
    <property type="entry name" value="PROTEIN_KINASE_DOM"/>
    <property type="match status" value="1"/>
</dbReference>
<dbReference type="InterPro" id="IPR000719">
    <property type="entry name" value="Prot_kinase_dom"/>
</dbReference>
<keyword evidence="8" id="KW-1185">Reference proteome</keyword>
<dbReference type="Proteomes" id="UP000198406">
    <property type="component" value="Unassembled WGS sequence"/>
</dbReference>
<dbReference type="PANTHER" id="PTHR24345:SF91">
    <property type="entry name" value="SERINE_THREONINE-PROTEIN KINASE PLK4"/>
    <property type="match status" value="1"/>
</dbReference>
<evidence type="ECO:0000256" key="4">
    <source>
        <dbReference type="ARBA" id="ARBA00022777"/>
    </source>
</evidence>
<reference evidence="7 8" key="1">
    <citation type="journal article" date="2015" name="Plant Cell">
        <title>Oil accumulation by the oleaginous diatom Fistulifera solaris as revealed by the genome and transcriptome.</title>
        <authorList>
            <person name="Tanaka T."/>
            <person name="Maeda Y."/>
            <person name="Veluchamy A."/>
            <person name="Tanaka M."/>
            <person name="Abida H."/>
            <person name="Marechal E."/>
            <person name="Bowler C."/>
            <person name="Muto M."/>
            <person name="Sunaga Y."/>
            <person name="Tanaka M."/>
            <person name="Yoshino T."/>
            <person name="Taniguchi T."/>
            <person name="Fukuda Y."/>
            <person name="Nemoto M."/>
            <person name="Matsumoto M."/>
            <person name="Wong P.S."/>
            <person name="Aburatani S."/>
            <person name="Fujibuchi W."/>
        </authorList>
    </citation>
    <scope>NUCLEOTIDE SEQUENCE [LARGE SCALE GENOMIC DNA]</scope>
    <source>
        <strain evidence="7 8">JPCC DA0580</strain>
    </source>
</reference>
<dbReference type="SUPFAM" id="SSF56112">
    <property type="entry name" value="Protein kinase-like (PK-like)"/>
    <property type="match status" value="1"/>
</dbReference>
<keyword evidence="4" id="KW-0418">Kinase</keyword>
<evidence type="ECO:0000256" key="2">
    <source>
        <dbReference type="ARBA" id="ARBA00022679"/>
    </source>
</evidence>
<dbReference type="Pfam" id="PF00069">
    <property type="entry name" value="Pkinase"/>
    <property type="match status" value="1"/>
</dbReference>
<dbReference type="PROSITE" id="PS00109">
    <property type="entry name" value="PROTEIN_KINASE_TYR"/>
    <property type="match status" value="1"/>
</dbReference>
<keyword evidence="1" id="KW-0723">Serine/threonine-protein kinase</keyword>
<dbReference type="EMBL" id="BDSP01000087">
    <property type="protein sequence ID" value="GAX14928.1"/>
    <property type="molecule type" value="Genomic_DNA"/>
</dbReference>
<evidence type="ECO:0000256" key="1">
    <source>
        <dbReference type="ARBA" id="ARBA00022527"/>
    </source>
</evidence>
<evidence type="ECO:0000259" key="6">
    <source>
        <dbReference type="PROSITE" id="PS50011"/>
    </source>
</evidence>
<evidence type="ECO:0000313" key="7">
    <source>
        <dbReference type="EMBL" id="GAX14928.1"/>
    </source>
</evidence>
<accession>A0A1Z5JMB3</accession>
<dbReference type="OrthoDB" id="541276at2759"/>
<keyword evidence="5" id="KW-0067">ATP-binding</keyword>
<protein>
    <recommendedName>
        <fullName evidence="6">Protein kinase domain-containing protein</fullName>
    </recommendedName>
</protein>
<comment type="caution">
    <text evidence="7">The sequence shown here is derived from an EMBL/GenBank/DDBJ whole genome shotgun (WGS) entry which is preliminary data.</text>
</comment>
<gene>
    <name evidence="7" type="ORF">FisN_12Lh370</name>
</gene>